<gene>
    <name evidence="1" type="ORF">SAMN05444401_2726</name>
</gene>
<name>A0A1M6IBB0_9CLOT</name>
<evidence type="ECO:0000313" key="1">
    <source>
        <dbReference type="EMBL" id="SHJ31678.1"/>
    </source>
</evidence>
<dbReference type="Proteomes" id="UP000184080">
    <property type="component" value="Unassembled WGS sequence"/>
</dbReference>
<protein>
    <submittedName>
        <fullName evidence="1">SEC-C motif-containing protein</fullName>
    </submittedName>
</protein>
<sequence length="352" mass="41297">MGRNEKCPCGSGRKYKKCCLEKVDDKEFLQPDKFLENYKNIKKDSRIKQCLYPDNSSCSERIIGAHSIQNNKILKRISTKGEVYMPCPKNDNPFEFMPKWGRKQATVFTGFCGYHDNEVFKPIENEEFDKSELHIFLYIYRCFAIEYHKKMEVINMELILTDKLPSRIKGIQENFSGFELAKDDLEVCRIEFDNALLNEKYDILSSVVWEFDKPIKFAASGFTALAEDLEGNKIQDLTDIDTRMKHIFVTIFPEGEKSYCIISWLKSNDTLFEGYKKQLNELDIHGRKIYINNLLPVITENITVNPEAWDKLEKYKKEEFGMLIYGMADLYSSFSDEYYNMLEPVSYDLFEL</sequence>
<keyword evidence="2" id="KW-1185">Reference proteome</keyword>
<dbReference type="Gene3D" id="3.10.450.50">
    <property type="match status" value="1"/>
</dbReference>
<dbReference type="EMBL" id="FQZO01000004">
    <property type="protein sequence ID" value="SHJ31678.1"/>
    <property type="molecule type" value="Genomic_DNA"/>
</dbReference>
<dbReference type="SUPFAM" id="SSF103642">
    <property type="entry name" value="Sec-C motif"/>
    <property type="match status" value="1"/>
</dbReference>
<proteinExistence type="predicted"/>
<dbReference type="InterPro" id="IPR004027">
    <property type="entry name" value="SEC_C_motif"/>
</dbReference>
<accession>A0A1M6IBB0</accession>
<reference evidence="1 2" key="1">
    <citation type="submission" date="2016-11" db="EMBL/GenBank/DDBJ databases">
        <authorList>
            <person name="Jaros S."/>
            <person name="Januszkiewicz K."/>
            <person name="Wedrychowicz H."/>
        </authorList>
    </citation>
    <scope>NUCLEOTIDE SEQUENCE [LARGE SCALE GENOMIC DNA]</scope>
    <source>
        <strain evidence="1 2">DSM 21864</strain>
    </source>
</reference>
<dbReference type="STRING" id="1121298.SAMN05444401_2726"/>
<dbReference type="Pfam" id="PF02810">
    <property type="entry name" value="SEC-C"/>
    <property type="match status" value="1"/>
</dbReference>
<organism evidence="1 2">
    <name type="scientific">Clostridium amylolyticum</name>
    <dbReference type="NCBI Taxonomy" id="1121298"/>
    <lineage>
        <taxon>Bacteria</taxon>
        <taxon>Bacillati</taxon>
        <taxon>Bacillota</taxon>
        <taxon>Clostridia</taxon>
        <taxon>Eubacteriales</taxon>
        <taxon>Clostridiaceae</taxon>
        <taxon>Clostridium</taxon>
    </lineage>
</organism>
<dbReference type="AlphaFoldDB" id="A0A1M6IBB0"/>
<evidence type="ECO:0000313" key="2">
    <source>
        <dbReference type="Proteomes" id="UP000184080"/>
    </source>
</evidence>